<dbReference type="Pfam" id="PF17471">
    <property type="entry name" value="GP63"/>
    <property type="match status" value="1"/>
</dbReference>
<proteinExistence type="predicted"/>
<protein>
    <submittedName>
        <fullName evidence="1">Uncharacterized protein</fullName>
    </submittedName>
</protein>
<evidence type="ECO:0000313" key="1">
    <source>
        <dbReference type="EMBL" id="QUE26021.1"/>
    </source>
</evidence>
<dbReference type="Proteomes" id="UP000680213">
    <property type="component" value="Segment"/>
</dbReference>
<reference evidence="1" key="1">
    <citation type="submission" date="2021-04" db="EMBL/GenBank/DDBJ databases">
        <authorList>
            <person name="Ayuk M.A."/>
            <person name="Robinson C.J."/>
            <person name="Anderson W.A."/>
            <person name="Gugssa A."/>
            <person name="Somiranjan G."/>
            <person name="Allen-McFarlane R.S."/>
            <person name="Madison M."/>
            <person name="Aaron C."/>
            <person name="Clerger K."/>
            <person name="Orlando E."/>
            <person name="Battle K.D."/>
            <person name="Campbell D.S."/>
            <person name="Cooper C.A."/>
            <person name="Glenn C.J."/>
            <person name="Hailey S.T."/>
            <person name="Hall S.D."/>
            <person name="Ikejiofor S.N."/>
            <person name="Johnson G.M."/>
            <person name="Johnson J.S."/>
            <person name="Kong B.P."/>
            <person name="Lane A."/>
            <person name="Moore M.K."/>
            <person name="Morton K."/>
            <person name="Mukendi D.E."/>
            <person name="Noble J.T."/>
            <person name="Norris A.M."/>
            <person name="Rivers M.Z."/>
            <person name="Turner E.S."/>
            <person name="Ukaegbu M.U."/>
            <person name="Williams C.E."/>
            <person name="Venbakkam A.K."/>
            <person name="Zack K.M."/>
            <person name="Garlena R.A."/>
            <person name="Russell D.A."/>
            <person name="Jacobs-Sera D."/>
            <person name="Hatfull G.F."/>
        </authorList>
    </citation>
    <scope>NUCLEOTIDE SEQUENCE</scope>
</reference>
<name>A0A8T8JEC7_BPMD2</name>
<organism evidence="1 2">
    <name type="scientific">Mycobacterium phage Lakes</name>
    <dbReference type="NCBI Taxonomy" id="2829396"/>
    <lineage>
        <taxon>Viruses</taxon>
        <taxon>Duplodnaviria</taxon>
        <taxon>Heunggongvirae</taxon>
        <taxon>Uroviricota</taxon>
        <taxon>Caudoviricetes</taxon>
        <taxon>Fromanvirus</taxon>
        <taxon>Mycobacterium phage D29</taxon>
    </lineage>
</organism>
<evidence type="ECO:0000313" key="2">
    <source>
        <dbReference type="Proteomes" id="UP000680213"/>
    </source>
</evidence>
<gene>
    <name evidence="1" type="primary">68</name>
    <name evidence="1" type="ORF">SEA_LAKES_68</name>
</gene>
<dbReference type="EMBL" id="MW924646">
    <property type="protein sequence ID" value="QUE26021.1"/>
    <property type="molecule type" value="Genomic_DNA"/>
</dbReference>
<sequence>MGAQGVTVRDLGSRVCSVRRAHGNRPGLNDKRSCAPTLFIHPLTATERNTQMTTPNAMPRKANPLHQQVLGALIKTRPTVWTHKAIDPESPDPKKPRVIETKVHGREVTGLARNVSEENVDRLAKRWIK</sequence>
<accession>A0A8T8JEC7</accession>
<dbReference type="InterPro" id="IPR035341">
    <property type="entry name" value="Gp63"/>
</dbReference>